<dbReference type="InterPro" id="IPR015422">
    <property type="entry name" value="PyrdxlP-dep_Trfase_small"/>
</dbReference>
<dbReference type="Gene3D" id="3.40.640.10">
    <property type="entry name" value="Type I PLP-dependent aspartate aminotransferase-like (Major domain)"/>
    <property type="match status" value="1"/>
</dbReference>
<comment type="similarity">
    <text evidence="1 2">Belongs to the DegT/DnrJ/EryC1 family.</text>
</comment>
<keyword evidence="2" id="KW-0663">Pyridoxal phosphate</keyword>
<dbReference type="RefSeq" id="WP_265765511.1">
    <property type="nucleotide sequence ID" value="NZ_JAGGJA010000004.1"/>
</dbReference>
<dbReference type="Proteomes" id="UP001207918">
    <property type="component" value="Unassembled WGS sequence"/>
</dbReference>
<comment type="caution">
    <text evidence="3">The sequence shown here is derived from an EMBL/GenBank/DDBJ whole genome shotgun (WGS) entry which is preliminary data.</text>
</comment>
<dbReference type="EMBL" id="JAGGJA010000004">
    <property type="protein sequence ID" value="MCW9706779.1"/>
    <property type="molecule type" value="Genomic_DNA"/>
</dbReference>
<dbReference type="InterPro" id="IPR015421">
    <property type="entry name" value="PyrdxlP-dep_Trfase_major"/>
</dbReference>
<dbReference type="SUPFAM" id="SSF53383">
    <property type="entry name" value="PLP-dependent transferases"/>
    <property type="match status" value="1"/>
</dbReference>
<evidence type="ECO:0000313" key="3">
    <source>
        <dbReference type="EMBL" id="MCW9706779.1"/>
    </source>
</evidence>
<proteinExistence type="inferred from homology"/>
<keyword evidence="3" id="KW-0032">Aminotransferase</keyword>
<dbReference type="InterPro" id="IPR015424">
    <property type="entry name" value="PyrdxlP-dep_Trfase"/>
</dbReference>
<organism evidence="3 4">
    <name type="scientific">Fodinibius salsisoli</name>
    <dbReference type="NCBI Taxonomy" id="2820877"/>
    <lineage>
        <taxon>Bacteria</taxon>
        <taxon>Pseudomonadati</taxon>
        <taxon>Balneolota</taxon>
        <taxon>Balneolia</taxon>
        <taxon>Balneolales</taxon>
        <taxon>Balneolaceae</taxon>
        <taxon>Fodinibius</taxon>
    </lineage>
</organism>
<dbReference type="Pfam" id="PF01041">
    <property type="entry name" value="DegT_DnrJ_EryC1"/>
    <property type="match status" value="1"/>
</dbReference>
<dbReference type="Gene3D" id="3.90.1150.10">
    <property type="entry name" value="Aspartate Aminotransferase, domain 1"/>
    <property type="match status" value="1"/>
</dbReference>
<accession>A0ABT3PNC5</accession>
<dbReference type="PANTHER" id="PTHR30244">
    <property type="entry name" value="TRANSAMINASE"/>
    <property type="match status" value="1"/>
</dbReference>
<dbReference type="GO" id="GO:0008483">
    <property type="term" value="F:transaminase activity"/>
    <property type="evidence" value="ECO:0007669"/>
    <property type="project" value="UniProtKB-KW"/>
</dbReference>
<name>A0ABT3PNC5_9BACT</name>
<dbReference type="InterPro" id="IPR000653">
    <property type="entry name" value="DegT/StrS_aminotransferase"/>
</dbReference>
<keyword evidence="4" id="KW-1185">Reference proteome</keyword>
<keyword evidence="3" id="KW-0808">Transferase</keyword>
<gene>
    <name evidence="3" type="ORF">J6I44_07915</name>
</gene>
<evidence type="ECO:0000313" key="4">
    <source>
        <dbReference type="Proteomes" id="UP001207918"/>
    </source>
</evidence>
<dbReference type="CDD" id="cd00616">
    <property type="entry name" value="AHBA_syn"/>
    <property type="match status" value="1"/>
</dbReference>
<sequence length="408" mass="45739">MDYSAQRIYLSTPHMGGEELDYVHDAFQKNWIAPLGENVDGFEEDLQNYTRREHVTAVTSGTAAMHLALIICDVQPGDEVICQSLTFAATANPIKYQGATPIFVDSEAETWNMDPQLLEQTILDRIQQKGEKPKAIIVVHLYGMPAKIDSILKIGQKYDIPVIEDAAEALGASVNGRKCGNFGKLSILSFNGNKIITTSGGGALLGNEEGLISKARFLSTQARDPAPHYQHSELGYNYRMSNIVAGIGRGQIKVLDKHVEKRRSNHNYYFEELNGNWLETGYNDSSSEVGFSRNNETNGIYFLQEPDGYFSNRWLTTILVNPEESGGITREHIRLSLAEQNIECRPLWKPMHQQPLYKDSIYYGNGLSDTLFKYGLCLPSGSNLTEQELSRIVDSIKVCLREYRSQVI</sequence>
<dbReference type="PIRSF" id="PIRSF000390">
    <property type="entry name" value="PLP_StrS"/>
    <property type="match status" value="1"/>
</dbReference>
<evidence type="ECO:0000256" key="2">
    <source>
        <dbReference type="RuleBase" id="RU004508"/>
    </source>
</evidence>
<protein>
    <submittedName>
        <fullName evidence="3">Aminotransferase class I/II-fold pyridoxal phosphate-dependent enzyme</fullName>
    </submittedName>
</protein>
<evidence type="ECO:0000256" key="1">
    <source>
        <dbReference type="ARBA" id="ARBA00037999"/>
    </source>
</evidence>
<reference evidence="3 4" key="1">
    <citation type="submission" date="2021-03" db="EMBL/GenBank/DDBJ databases">
        <title>Aliifodinibius sp. nov., a new bacterium isolated from saline soil.</title>
        <authorList>
            <person name="Galisteo C."/>
            <person name="De La Haba R."/>
            <person name="Sanchez-Porro C."/>
            <person name="Ventosa A."/>
        </authorList>
    </citation>
    <scope>NUCLEOTIDE SEQUENCE [LARGE SCALE GENOMIC DNA]</scope>
    <source>
        <strain evidence="3 4">1BSP15-2V2</strain>
    </source>
</reference>
<dbReference type="PANTHER" id="PTHR30244:SF34">
    <property type="entry name" value="DTDP-4-AMINO-4,6-DIDEOXYGALACTOSE TRANSAMINASE"/>
    <property type="match status" value="1"/>
</dbReference>